<gene>
    <name evidence="4" type="ORF">C4F51_11485</name>
</gene>
<name>A0A928YTQ6_9GAMM</name>
<dbReference type="CDD" id="cd04301">
    <property type="entry name" value="NAT_SF"/>
    <property type="match status" value="1"/>
</dbReference>
<dbReference type="PANTHER" id="PTHR43877">
    <property type="entry name" value="AMINOALKYLPHOSPHONATE N-ACETYLTRANSFERASE-RELATED-RELATED"/>
    <property type="match status" value="1"/>
</dbReference>
<keyword evidence="1" id="KW-0808">Transferase</keyword>
<evidence type="ECO:0000313" key="5">
    <source>
        <dbReference type="Proteomes" id="UP000652567"/>
    </source>
</evidence>
<dbReference type="PROSITE" id="PS51186">
    <property type="entry name" value="GNAT"/>
    <property type="match status" value="1"/>
</dbReference>
<evidence type="ECO:0000256" key="2">
    <source>
        <dbReference type="ARBA" id="ARBA00023315"/>
    </source>
</evidence>
<dbReference type="InterPro" id="IPR016181">
    <property type="entry name" value="Acyl_CoA_acyltransferase"/>
</dbReference>
<dbReference type="Proteomes" id="UP000652567">
    <property type="component" value="Unassembled WGS sequence"/>
</dbReference>
<sequence length="148" mass="16301">MNIRPAVASDVAALFSIRTSVRQNHMSLEELAELGITPGSLPGMLVGTGRGWLAEDGNYPIAFSMADAEEATIFALFVRAEYEGKGIGRLLMVQAEQWLASQGCKEIWLETDADHRVRANGFYRHLGWQEAGMQDDGQVRFIKSITLG</sequence>
<evidence type="ECO:0000313" key="4">
    <source>
        <dbReference type="EMBL" id="MBE8717806.1"/>
    </source>
</evidence>
<dbReference type="Gene3D" id="3.40.630.30">
    <property type="match status" value="1"/>
</dbReference>
<organism evidence="4 5">
    <name type="scientific">Cellvibrio polysaccharolyticus</name>
    <dbReference type="NCBI Taxonomy" id="2082724"/>
    <lineage>
        <taxon>Bacteria</taxon>
        <taxon>Pseudomonadati</taxon>
        <taxon>Pseudomonadota</taxon>
        <taxon>Gammaproteobacteria</taxon>
        <taxon>Cellvibrionales</taxon>
        <taxon>Cellvibrionaceae</taxon>
        <taxon>Cellvibrio</taxon>
    </lineage>
</organism>
<proteinExistence type="predicted"/>
<accession>A0A928YTQ6</accession>
<feature type="domain" description="N-acetyltransferase" evidence="3">
    <location>
        <begin position="1"/>
        <end position="148"/>
    </location>
</feature>
<keyword evidence="2" id="KW-0012">Acyltransferase</keyword>
<comment type="caution">
    <text evidence="4">The sequence shown here is derived from an EMBL/GenBank/DDBJ whole genome shotgun (WGS) entry which is preliminary data.</text>
</comment>
<dbReference type="InterPro" id="IPR050832">
    <property type="entry name" value="Bact_Acetyltransf"/>
</dbReference>
<dbReference type="AlphaFoldDB" id="A0A928YTQ6"/>
<protein>
    <submittedName>
        <fullName evidence="4">GNAT family N-acetyltransferase</fullName>
    </submittedName>
</protein>
<dbReference type="InterPro" id="IPR000182">
    <property type="entry name" value="GNAT_dom"/>
</dbReference>
<dbReference type="GO" id="GO:0016747">
    <property type="term" value="F:acyltransferase activity, transferring groups other than amino-acyl groups"/>
    <property type="evidence" value="ECO:0007669"/>
    <property type="project" value="InterPro"/>
</dbReference>
<keyword evidence="5" id="KW-1185">Reference proteome</keyword>
<dbReference type="Pfam" id="PF00583">
    <property type="entry name" value="Acetyltransf_1"/>
    <property type="match status" value="1"/>
</dbReference>
<evidence type="ECO:0000256" key="1">
    <source>
        <dbReference type="ARBA" id="ARBA00022679"/>
    </source>
</evidence>
<dbReference type="SUPFAM" id="SSF55729">
    <property type="entry name" value="Acyl-CoA N-acyltransferases (Nat)"/>
    <property type="match status" value="1"/>
</dbReference>
<reference evidence="4" key="1">
    <citation type="submission" date="2018-07" db="EMBL/GenBank/DDBJ databases">
        <title>Genome assembly of strain Ka43.</title>
        <authorList>
            <person name="Kukolya J."/>
            <person name="Nagy I."/>
            <person name="Horvath B."/>
            <person name="Toth A."/>
        </authorList>
    </citation>
    <scope>NUCLEOTIDE SEQUENCE</scope>
    <source>
        <strain evidence="4">KB43</strain>
    </source>
</reference>
<dbReference type="EMBL" id="PRDL01000001">
    <property type="protein sequence ID" value="MBE8717806.1"/>
    <property type="molecule type" value="Genomic_DNA"/>
</dbReference>
<dbReference type="RefSeq" id="WP_193909879.1">
    <property type="nucleotide sequence ID" value="NZ_PRDL01000001.1"/>
</dbReference>
<evidence type="ECO:0000259" key="3">
    <source>
        <dbReference type="PROSITE" id="PS51186"/>
    </source>
</evidence>